<feature type="transmembrane region" description="Helical" evidence="6">
    <location>
        <begin position="196"/>
        <end position="219"/>
    </location>
</feature>
<keyword evidence="2 6" id="KW-0812">Transmembrane</keyword>
<evidence type="ECO:0000256" key="3">
    <source>
        <dbReference type="ARBA" id="ARBA00022989"/>
    </source>
</evidence>
<comment type="caution">
    <text evidence="8">The sequence shown here is derived from an EMBL/GenBank/DDBJ whole genome shotgun (WGS) entry which is preliminary data.</text>
</comment>
<feature type="transmembrane region" description="Helical" evidence="6">
    <location>
        <begin position="29"/>
        <end position="56"/>
    </location>
</feature>
<dbReference type="GO" id="GO:0140359">
    <property type="term" value="F:ABC-type transporter activity"/>
    <property type="evidence" value="ECO:0007669"/>
    <property type="project" value="InterPro"/>
</dbReference>
<evidence type="ECO:0000256" key="2">
    <source>
        <dbReference type="ARBA" id="ARBA00022692"/>
    </source>
</evidence>
<dbReference type="InterPro" id="IPR000412">
    <property type="entry name" value="ABC_2_transport"/>
</dbReference>
<protein>
    <recommendedName>
        <fullName evidence="7">ABC-2 type transporter transmembrane domain-containing protein</fullName>
    </recommendedName>
</protein>
<dbReference type="InterPro" id="IPR013525">
    <property type="entry name" value="ABC2_TM"/>
</dbReference>
<keyword evidence="9" id="KW-1185">Reference proteome</keyword>
<feature type="transmembrane region" description="Helical" evidence="6">
    <location>
        <begin position="113"/>
        <end position="136"/>
    </location>
</feature>
<evidence type="ECO:0000256" key="1">
    <source>
        <dbReference type="ARBA" id="ARBA00004141"/>
    </source>
</evidence>
<feature type="transmembrane region" description="Helical" evidence="6">
    <location>
        <begin position="143"/>
        <end position="167"/>
    </location>
</feature>
<dbReference type="EMBL" id="LQPR01000003">
    <property type="protein sequence ID" value="ORW75264.1"/>
    <property type="molecule type" value="Genomic_DNA"/>
</dbReference>
<keyword evidence="3 6" id="KW-1133">Transmembrane helix</keyword>
<reference evidence="8 9" key="1">
    <citation type="submission" date="2016-01" db="EMBL/GenBank/DDBJ databases">
        <title>The new phylogeny of the genus Mycobacterium.</title>
        <authorList>
            <person name="Tarcisio F."/>
            <person name="Conor M."/>
            <person name="Antonella G."/>
            <person name="Elisabetta G."/>
            <person name="Giulia F.S."/>
            <person name="Sara T."/>
            <person name="Anna F."/>
            <person name="Clotilde B."/>
            <person name="Roberto B."/>
            <person name="Veronica D.S."/>
            <person name="Fabio R."/>
            <person name="Monica P."/>
            <person name="Olivier J."/>
            <person name="Enrico T."/>
            <person name="Nicola S."/>
        </authorList>
    </citation>
    <scope>NUCLEOTIDE SEQUENCE [LARGE SCALE GENOMIC DNA]</scope>
    <source>
        <strain evidence="8 9">DSM 44616</strain>
    </source>
</reference>
<evidence type="ECO:0000313" key="9">
    <source>
        <dbReference type="Proteomes" id="UP000193387"/>
    </source>
</evidence>
<dbReference type="GO" id="GO:0043190">
    <property type="term" value="C:ATP-binding cassette (ABC) transporter complex"/>
    <property type="evidence" value="ECO:0007669"/>
    <property type="project" value="InterPro"/>
</dbReference>
<dbReference type="AlphaFoldDB" id="A0AAJ3NU85"/>
<evidence type="ECO:0000256" key="5">
    <source>
        <dbReference type="ARBA" id="ARBA00023251"/>
    </source>
</evidence>
<keyword evidence="5" id="KW-0046">Antibiotic resistance</keyword>
<dbReference type="Proteomes" id="UP000193387">
    <property type="component" value="Unassembled WGS sequence"/>
</dbReference>
<dbReference type="InterPro" id="IPR005943">
    <property type="entry name" value="Daunbcin-R_C"/>
</dbReference>
<comment type="subcellular location">
    <subcellularLocation>
        <location evidence="1">Membrane</location>
        <topology evidence="1">Multi-pass membrane protein</topology>
    </subcellularLocation>
</comment>
<sequence length="230" mass="24020">MSSVAFPVVLLVVYKAVLGAQVYKATGIDSIYGLVPMCAVLAGMFGALGSAVGIPMERASGLLSRMWVLPIHRASAIAGRLIAEAARALVGTILVTAVGTTMGLRFAHGWITALAYILVPPLVVVGFTALVMTLAIRANGRAIVTYLAAGATSLVFVSSGATPVALFPDWARPFVRLQPMSPPIEVMRALAHDGPLLLPLALTFLWVVALIAVFLPLAVRGYRVAAQSCA</sequence>
<proteinExistence type="predicted"/>
<evidence type="ECO:0000259" key="7">
    <source>
        <dbReference type="Pfam" id="PF01061"/>
    </source>
</evidence>
<evidence type="ECO:0000256" key="6">
    <source>
        <dbReference type="SAM" id="Phobius"/>
    </source>
</evidence>
<organism evidence="8 9">
    <name type="scientific">Mycobacterium saskatchewanense</name>
    <dbReference type="NCBI Taxonomy" id="220927"/>
    <lineage>
        <taxon>Bacteria</taxon>
        <taxon>Bacillati</taxon>
        <taxon>Actinomycetota</taxon>
        <taxon>Actinomycetes</taxon>
        <taxon>Mycobacteriales</taxon>
        <taxon>Mycobacteriaceae</taxon>
        <taxon>Mycobacterium</taxon>
        <taxon>Mycobacterium simiae complex</taxon>
    </lineage>
</organism>
<feature type="domain" description="ABC-2 type transporter transmembrane" evidence="7">
    <location>
        <begin position="3"/>
        <end position="189"/>
    </location>
</feature>
<evidence type="ECO:0000313" key="8">
    <source>
        <dbReference type="EMBL" id="ORW75264.1"/>
    </source>
</evidence>
<dbReference type="PANTHER" id="PTHR43027">
    <property type="entry name" value="DOXORUBICIN RESISTANCE ABC TRANSPORTER PERMEASE PROTEIN DRRC-RELATED"/>
    <property type="match status" value="1"/>
</dbReference>
<dbReference type="NCBIfam" id="TIGR01248">
    <property type="entry name" value="drrC"/>
    <property type="match status" value="1"/>
</dbReference>
<dbReference type="PIRSF" id="PIRSF006648">
    <property type="entry name" value="DrrB"/>
    <property type="match status" value="1"/>
</dbReference>
<accession>A0AAJ3NU85</accession>
<gene>
    <name evidence="8" type="ORF">AWC23_02885</name>
</gene>
<dbReference type="GO" id="GO:0046677">
    <property type="term" value="P:response to antibiotic"/>
    <property type="evidence" value="ECO:0007669"/>
    <property type="project" value="UniProtKB-KW"/>
</dbReference>
<dbReference type="InterPro" id="IPR052902">
    <property type="entry name" value="ABC-2_transporter"/>
</dbReference>
<evidence type="ECO:0000256" key="4">
    <source>
        <dbReference type="ARBA" id="ARBA00023136"/>
    </source>
</evidence>
<name>A0AAJ3NU85_9MYCO</name>
<keyword evidence="4 6" id="KW-0472">Membrane</keyword>
<dbReference type="Pfam" id="PF01061">
    <property type="entry name" value="ABC2_membrane"/>
    <property type="match status" value="1"/>
</dbReference>
<dbReference type="PANTHER" id="PTHR43027:SF1">
    <property type="entry name" value="DOXORUBICIN RESISTANCE ABC TRANSPORTER PERMEASE PROTEIN DRRC-RELATED"/>
    <property type="match status" value="1"/>
</dbReference>